<dbReference type="OrthoDB" id="542013at2759"/>
<evidence type="ECO:0008006" key="5">
    <source>
        <dbReference type="Google" id="ProtNLM"/>
    </source>
</evidence>
<evidence type="ECO:0000313" key="3">
    <source>
        <dbReference type="EMBL" id="EGC47642.1"/>
    </source>
</evidence>
<sequence>MGSLQGLFPPPGPPAKNTIVLSLCSPMAPAAGYMLMRRAVVAASSQHVNQLIIPPARVAISVWHGPEPDMAETDPSKRYGVYKKKSEANNRQYRKLPILVDEKTCIGKTYIITGGNSGLGLETARHLVSASAERVVLAVRNLKAGEAAKNDIEKTTGRKGVVQVRHIDMSTYASVQSFVKKITEELDRIDGFVCNAGLMIDAWSQSEGMETSMFVNVVNTVFLGALMMPKLKDSAIKFSIKPTLVFIVSVFGYTAKGEMDKSRNGVIFEGLNDQKRANMDSRYALTKLVGECAVRQFAALCPAERTGVVITMVAPGLCSTGLGRDTRTFTKIMHEAVRAMMARTAEVGSRTILHGLLVGEDGHGKLLSGCKIKEFWVPTWLTDPEGQMLQKGCRFFSLGF</sequence>
<dbReference type="InterPro" id="IPR036291">
    <property type="entry name" value="NAD(P)-bd_dom_sf"/>
</dbReference>
<keyword evidence="2" id="KW-0560">Oxidoreductase</keyword>
<comment type="similarity">
    <text evidence="1">Belongs to the short-chain dehydrogenases/reductases (SDR) family.</text>
</comment>
<evidence type="ECO:0000256" key="1">
    <source>
        <dbReference type="ARBA" id="ARBA00006484"/>
    </source>
</evidence>
<organism evidence="4">
    <name type="scientific">Ajellomyces capsulatus (strain H88)</name>
    <name type="common">Darling's disease fungus</name>
    <name type="synonym">Histoplasma capsulatum</name>
    <dbReference type="NCBI Taxonomy" id="544711"/>
    <lineage>
        <taxon>Eukaryota</taxon>
        <taxon>Fungi</taxon>
        <taxon>Dikarya</taxon>
        <taxon>Ascomycota</taxon>
        <taxon>Pezizomycotina</taxon>
        <taxon>Eurotiomycetes</taxon>
        <taxon>Eurotiomycetidae</taxon>
        <taxon>Onygenales</taxon>
        <taxon>Ajellomycetaceae</taxon>
        <taxon>Histoplasma</taxon>
    </lineage>
</organism>
<gene>
    <name evidence="3" type="ORF">HCEG_06857</name>
</gene>
<dbReference type="HOGENOM" id="CLU_010194_44_4_1"/>
<protein>
    <recommendedName>
        <fullName evidence="5">Short-chain dehydrogenase/reductase</fullName>
    </recommendedName>
</protein>
<accession>F0UNN7</accession>
<dbReference type="InterPro" id="IPR002347">
    <property type="entry name" value="SDR_fam"/>
</dbReference>
<dbReference type="Pfam" id="PF00106">
    <property type="entry name" value="adh_short"/>
    <property type="match status" value="1"/>
</dbReference>
<dbReference type="GO" id="GO:0016491">
    <property type="term" value="F:oxidoreductase activity"/>
    <property type="evidence" value="ECO:0007669"/>
    <property type="project" value="UniProtKB-KW"/>
</dbReference>
<dbReference type="AlphaFoldDB" id="F0UNN7"/>
<evidence type="ECO:0000313" key="4">
    <source>
        <dbReference type="Proteomes" id="UP000008142"/>
    </source>
</evidence>
<dbReference type="SUPFAM" id="SSF51735">
    <property type="entry name" value="NAD(P)-binding Rossmann-fold domains"/>
    <property type="match status" value="1"/>
</dbReference>
<dbReference type="VEuPathDB" id="FungiDB:I7I53_01183"/>
<dbReference type="Proteomes" id="UP000008142">
    <property type="component" value="Unassembled WGS sequence"/>
</dbReference>
<proteinExistence type="inferred from homology"/>
<dbReference type="EMBL" id="DS990640">
    <property type="protein sequence ID" value="EGC47642.1"/>
    <property type="molecule type" value="Genomic_DNA"/>
</dbReference>
<dbReference type="Gene3D" id="3.40.50.720">
    <property type="entry name" value="NAD(P)-binding Rossmann-like Domain"/>
    <property type="match status" value="1"/>
</dbReference>
<dbReference type="PANTHER" id="PTHR43157">
    <property type="entry name" value="PHOSPHATIDYLINOSITOL-GLYCAN BIOSYNTHESIS CLASS F PROTEIN-RELATED"/>
    <property type="match status" value="1"/>
</dbReference>
<name>F0UNN7_AJEC8</name>
<reference evidence="4" key="1">
    <citation type="submission" date="2008-07" db="EMBL/GenBank/DDBJ databases">
        <title>Annotation of Ajellomyces capsulatus strain H88.</title>
        <authorList>
            <person name="Champion M."/>
            <person name="Cuomo C."/>
            <person name="Ma L.-J."/>
            <person name="Henn M.R."/>
            <person name="Sil A."/>
            <person name="Goldman B."/>
            <person name="Young S.K."/>
            <person name="Kodira C.D."/>
            <person name="Zeng Q."/>
            <person name="Koehrsen M."/>
            <person name="Alvarado L."/>
            <person name="Berlin A."/>
            <person name="Borenstein D."/>
            <person name="Chen Z."/>
            <person name="Engels R."/>
            <person name="Freedman E."/>
            <person name="Gellesch M."/>
            <person name="Goldberg J."/>
            <person name="Griggs A."/>
            <person name="Gujja S."/>
            <person name="Heiman D."/>
            <person name="Hepburn T."/>
            <person name="Howarth C."/>
            <person name="Jen D."/>
            <person name="Larson L."/>
            <person name="Lewis B."/>
            <person name="Mehta T."/>
            <person name="Park D."/>
            <person name="Pearson M."/>
            <person name="Roberts A."/>
            <person name="Saif S."/>
            <person name="Shea T."/>
            <person name="Shenoy N."/>
            <person name="Sisk P."/>
            <person name="Stolte C."/>
            <person name="Sykes S."/>
            <person name="Walk T."/>
            <person name="White J."/>
            <person name="Yandava C."/>
            <person name="Klein B."/>
            <person name="McEwen J.G."/>
            <person name="Puccia R."/>
            <person name="Goldman G.H."/>
            <person name="Felipe M.S."/>
            <person name="Nino-Vega G."/>
            <person name="San-Blas G."/>
            <person name="Taylor J."/>
            <person name="Mendoza L."/>
            <person name="Galagan J."/>
            <person name="Nusbaum C."/>
            <person name="Birren B."/>
        </authorList>
    </citation>
    <scope>NUCLEOTIDE SEQUENCE [LARGE SCALE GENOMIC DNA]</scope>
    <source>
        <strain evidence="4">H88</strain>
    </source>
</reference>
<dbReference type="PRINTS" id="PR00081">
    <property type="entry name" value="GDHRDH"/>
</dbReference>
<dbReference type="PANTHER" id="PTHR43157:SF31">
    <property type="entry name" value="PHOSPHATIDYLINOSITOL-GLYCAN BIOSYNTHESIS CLASS F PROTEIN"/>
    <property type="match status" value="1"/>
</dbReference>
<dbReference type="STRING" id="544711.F0UNN7"/>
<evidence type="ECO:0000256" key="2">
    <source>
        <dbReference type="ARBA" id="ARBA00023002"/>
    </source>
</evidence>
<dbReference type="OMA" id="CKIKEFW"/>